<feature type="domain" description="PPC" evidence="6">
    <location>
        <begin position="1"/>
        <end position="83"/>
    </location>
</feature>
<dbReference type="Pfam" id="PF03479">
    <property type="entry name" value="PCC"/>
    <property type="match status" value="1"/>
</dbReference>
<protein>
    <recommendedName>
        <fullName evidence="5">AT-hook motif nuclear-localized protein</fullName>
    </recommendedName>
</protein>
<keyword evidence="2 5" id="KW-0238">DNA-binding</keyword>
<proteinExistence type="predicted"/>
<keyword evidence="4 5" id="KW-0539">Nucleus</keyword>
<accession>A0A2K3LD35</accession>
<dbReference type="CDD" id="cd11378">
    <property type="entry name" value="DUF296"/>
    <property type="match status" value="1"/>
</dbReference>
<evidence type="ECO:0000256" key="5">
    <source>
        <dbReference type="RuleBase" id="RU367031"/>
    </source>
</evidence>
<keyword evidence="3 5" id="KW-0804">Transcription</keyword>
<dbReference type="GO" id="GO:0003680">
    <property type="term" value="F:minor groove of adenine-thymine-rich DNA binding"/>
    <property type="evidence" value="ECO:0007669"/>
    <property type="project" value="UniProtKB-UniRule"/>
</dbReference>
<dbReference type="PANTHER" id="PTHR31500:SF51">
    <property type="entry name" value="AT-HOOK MOTIF NUCLEAR-LOCALIZED PROTEIN 8"/>
    <property type="match status" value="1"/>
</dbReference>
<evidence type="ECO:0000259" key="6">
    <source>
        <dbReference type="PROSITE" id="PS51742"/>
    </source>
</evidence>
<dbReference type="AlphaFoldDB" id="A0A2K3LD35"/>
<dbReference type="ExpressionAtlas" id="A0A2K3LD35">
    <property type="expression patterns" value="baseline"/>
</dbReference>
<dbReference type="PROSITE" id="PS51742">
    <property type="entry name" value="PPC"/>
    <property type="match status" value="1"/>
</dbReference>
<evidence type="ECO:0000313" key="7">
    <source>
        <dbReference type="EMBL" id="PNX76455.1"/>
    </source>
</evidence>
<dbReference type="STRING" id="57577.A0A2K3LD35"/>
<evidence type="ECO:0000256" key="3">
    <source>
        <dbReference type="ARBA" id="ARBA00023163"/>
    </source>
</evidence>
<comment type="caution">
    <text evidence="7">The sequence shown here is derived from an EMBL/GenBank/DDBJ whole genome shotgun (WGS) entry which is preliminary data.</text>
</comment>
<dbReference type="SUPFAM" id="SSF117856">
    <property type="entry name" value="AF0104/ALDC/Ptd012-like"/>
    <property type="match status" value="1"/>
</dbReference>
<keyword evidence="1 5" id="KW-0805">Transcription regulation</keyword>
<reference evidence="7 8" key="2">
    <citation type="journal article" date="2017" name="Front. Plant Sci.">
        <title>Gene Classification and Mining of Molecular Markers Useful in Red Clover (Trifolium pratense) Breeding.</title>
        <authorList>
            <person name="Istvanek J."/>
            <person name="Dluhosova J."/>
            <person name="Dluhos P."/>
            <person name="Patkova L."/>
            <person name="Nedelnik J."/>
            <person name="Repkova J."/>
        </authorList>
    </citation>
    <scope>NUCLEOTIDE SEQUENCE [LARGE SCALE GENOMIC DNA]</scope>
    <source>
        <strain evidence="8">cv. Tatra</strain>
        <tissue evidence="7">Young leaves</tissue>
    </source>
</reference>
<gene>
    <name evidence="7" type="ORF">L195_g032403</name>
</gene>
<organism evidence="7 8">
    <name type="scientific">Trifolium pratense</name>
    <name type="common">Red clover</name>
    <dbReference type="NCBI Taxonomy" id="57577"/>
    <lineage>
        <taxon>Eukaryota</taxon>
        <taxon>Viridiplantae</taxon>
        <taxon>Streptophyta</taxon>
        <taxon>Embryophyta</taxon>
        <taxon>Tracheophyta</taxon>
        <taxon>Spermatophyta</taxon>
        <taxon>Magnoliopsida</taxon>
        <taxon>eudicotyledons</taxon>
        <taxon>Gunneridae</taxon>
        <taxon>Pentapetalae</taxon>
        <taxon>rosids</taxon>
        <taxon>fabids</taxon>
        <taxon>Fabales</taxon>
        <taxon>Fabaceae</taxon>
        <taxon>Papilionoideae</taxon>
        <taxon>50 kb inversion clade</taxon>
        <taxon>NPAAA clade</taxon>
        <taxon>Hologalegina</taxon>
        <taxon>IRL clade</taxon>
        <taxon>Trifolieae</taxon>
        <taxon>Trifolium</taxon>
    </lineage>
</organism>
<reference evidence="7 8" key="1">
    <citation type="journal article" date="2014" name="Am. J. Bot.">
        <title>Genome assembly and annotation for red clover (Trifolium pratense; Fabaceae).</title>
        <authorList>
            <person name="Istvanek J."/>
            <person name="Jaros M."/>
            <person name="Krenek A."/>
            <person name="Repkova J."/>
        </authorList>
    </citation>
    <scope>NUCLEOTIDE SEQUENCE [LARGE SCALE GENOMIC DNA]</scope>
    <source>
        <strain evidence="8">cv. Tatra</strain>
        <tissue evidence="7">Young leaves</tissue>
    </source>
</reference>
<dbReference type="EMBL" id="ASHM01030683">
    <property type="protein sequence ID" value="PNX76455.1"/>
    <property type="molecule type" value="Genomic_DNA"/>
</dbReference>
<evidence type="ECO:0000256" key="1">
    <source>
        <dbReference type="ARBA" id="ARBA00023015"/>
    </source>
</evidence>
<name>A0A2K3LD35_TRIPR</name>
<evidence type="ECO:0000313" key="8">
    <source>
        <dbReference type="Proteomes" id="UP000236291"/>
    </source>
</evidence>
<evidence type="ECO:0000256" key="4">
    <source>
        <dbReference type="ARBA" id="ARBA00023242"/>
    </source>
</evidence>
<dbReference type="PANTHER" id="PTHR31500">
    <property type="entry name" value="AT-HOOK MOTIF NUCLEAR-LOCALIZED PROTEIN 9"/>
    <property type="match status" value="1"/>
</dbReference>
<dbReference type="GO" id="GO:0005634">
    <property type="term" value="C:nucleus"/>
    <property type="evidence" value="ECO:0007669"/>
    <property type="project" value="UniProtKB-SubCell"/>
</dbReference>
<dbReference type="InterPro" id="IPR039605">
    <property type="entry name" value="AHL"/>
</dbReference>
<dbReference type="Gene3D" id="3.30.1330.80">
    <property type="entry name" value="Hypothetical protein, similar to alpha- acetolactate decarboxylase, domain 2"/>
    <property type="match status" value="1"/>
</dbReference>
<dbReference type="InterPro" id="IPR005175">
    <property type="entry name" value="PPC_dom"/>
</dbReference>
<comment type="domain">
    <text evidence="5">The PPC domain mediates interactions between AHL proteins.</text>
</comment>
<evidence type="ECO:0000256" key="2">
    <source>
        <dbReference type="ARBA" id="ARBA00023125"/>
    </source>
</evidence>
<comment type="subcellular location">
    <subcellularLocation>
        <location evidence="5">Nucleus</location>
    </subcellularLocation>
</comment>
<comment type="function">
    <text evidence="5">Transcription factor that specifically binds AT-rich DNA sequences related to the nuclear matrix attachment regions (MARs).</text>
</comment>
<sequence length="83" mass="8529">MSIFPLSPGIGQYEIISLSGDMQLSENNGEQNRTSSLYVSLAGADGRVLGGAVAGMLTAASAVQVLLSSGLKFESGSSPLLYF</sequence>
<dbReference type="Proteomes" id="UP000236291">
    <property type="component" value="Unassembled WGS sequence"/>
</dbReference>